<dbReference type="InterPro" id="IPR011708">
    <property type="entry name" value="DNA_pol3_alpha_NTPase_dom"/>
</dbReference>
<evidence type="ECO:0000259" key="13">
    <source>
        <dbReference type="Pfam" id="PF14579"/>
    </source>
</evidence>
<dbReference type="RefSeq" id="WP_078816881.1">
    <property type="nucleotide sequence ID" value="NZ_FUYJ01000001.1"/>
</dbReference>
<evidence type="ECO:0000256" key="6">
    <source>
        <dbReference type="ARBA" id="ARBA00022705"/>
    </source>
</evidence>
<keyword evidence="4" id="KW-0808">Transferase</keyword>
<protein>
    <recommendedName>
        <fullName evidence="3">DNA-directed DNA polymerase</fullName>
        <ecNumber evidence="3">2.7.7.7</ecNumber>
    </recommendedName>
</protein>
<feature type="domain" description="Bacterial DNA polymerase III alpha subunit NTPase" evidence="12">
    <location>
        <begin position="274"/>
        <end position="528"/>
    </location>
</feature>
<reference evidence="16" key="1">
    <citation type="submission" date="2017-02" db="EMBL/GenBank/DDBJ databases">
        <authorList>
            <person name="Varghese N."/>
            <person name="Submissions S."/>
        </authorList>
    </citation>
    <scope>NUCLEOTIDE SEQUENCE [LARGE SCALE GENOMIC DNA]</scope>
    <source>
        <strain evidence="16">DSM 23966</strain>
    </source>
</reference>
<evidence type="ECO:0000256" key="8">
    <source>
        <dbReference type="ARBA" id="ARBA00025611"/>
    </source>
</evidence>
<organism evidence="15 16">
    <name type="scientific">Sporosarcina newyorkensis</name>
    <dbReference type="NCBI Taxonomy" id="759851"/>
    <lineage>
        <taxon>Bacteria</taxon>
        <taxon>Bacillati</taxon>
        <taxon>Bacillota</taxon>
        <taxon>Bacilli</taxon>
        <taxon>Bacillales</taxon>
        <taxon>Caryophanaceae</taxon>
        <taxon>Sporosarcina</taxon>
    </lineage>
</organism>
<dbReference type="Gene3D" id="1.10.150.870">
    <property type="match status" value="1"/>
</dbReference>
<keyword evidence="16" id="KW-1185">Reference proteome</keyword>
<dbReference type="Gene3D" id="1.10.10.1600">
    <property type="entry name" value="Bacterial DNA polymerase III alpha subunit, thumb domain"/>
    <property type="match status" value="1"/>
</dbReference>
<dbReference type="InterPro" id="IPR004805">
    <property type="entry name" value="DnaE2/DnaE/PolC"/>
</dbReference>
<dbReference type="Pfam" id="PF17657">
    <property type="entry name" value="DNA_pol3_finger"/>
    <property type="match status" value="1"/>
</dbReference>
<evidence type="ECO:0000256" key="2">
    <source>
        <dbReference type="ARBA" id="ARBA00009496"/>
    </source>
</evidence>
<dbReference type="PANTHER" id="PTHR32294:SF0">
    <property type="entry name" value="DNA POLYMERASE III SUBUNIT ALPHA"/>
    <property type="match status" value="1"/>
</dbReference>
<evidence type="ECO:0000259" key="12">
    <source>
        <dbReference type="Pfam" id="PF07733"/>
    </source>
</evidence>
<dbReference type="Pfam" id="PF01336">
    <property type="entry name" value="tRNA_anti-codon"/>
    <property type="match status" value="1"/>
</dbReference>
<evidence type="ECO:0000256" key="1">
    <source>
        <dbReference type="ARBA" id="ARBA00004496"/>
    </source>
</evidence>
<dbReference type="EMBL" id="FUYJ01000001">
    <property type="protein sequence ID" value="SKA91851.1"/>
    <property type="molecule type" value="Genomic_DNA"/>
</dbReference>
<dbReference type="InterPro" id="IPR004365">
    <property type="entry name" value="NA-bd_OB_tRNA"/>
</dbReference>
<comment type="similarity">
    <text evidence="2">Belongs to the DNA polymerase type-C family. DnaE subfamily.</text>
</comment>
<sequence>MNLMYPQIVTGADLLRGIVKLDELAPLLQQRGASSAAIVNSKLYGVRSFSKMLSKYGIRPVIGLSVKVSIEDKDLLLYVYAKNQLGFSNLMKMSSAISTREEENLPLSWLHAYREGCWVICALTDSSWAAHRTAEMVQHLVEAQADQSTFIGIGRPGGAKHAEEDHMIELAGECELQIVACHETRFLHAEDFPSYEVATAIRKGYKLNDPQKPPNRFRQAYLPQAHELSEWYHDHPEWLQLTTEILSACQVNISNEDFQLPTFPVPVGRTAISVLTEKCQKGLQRRFQQLPAEYAKRLNYELEIIEQMGFTDYFLIVEDYVRYAKNEKILVGPGRGSSAGSLVAFALGITEVDPIHYGLLFERFLNPERVTMPDIDIDFADNRRTEVVNYVADTYGKQHAAQIITFGTLSTKAVARNIARALDFTPEEVRFMTNELSSGRSFKDTVQQSRKLQDWISVDPRRALWQQSAERLEDLPRNASTHAAGVVLSTDPLVNFVPLQIGTEEVFLTQWAMKDVEEAGLLKMDFLGLRNLTLLDRIRSMVQYNKKLEIDFESIPLDDRATYNLFKTGDTTGIFQFESPGMRRALQTIHPDNFNDLYSVNALYRPGPMEFIPLYSRRKNGQEPTTYEIPELQPILAETYGIIIYQEQIMKIAVEIAGFTLAEADLLRRAISKKNQQVLEKERQHFIAGATKKGFDHAKANNVYNLIVKFADYGFPKSHAVAYTLISYRLAFFKANEPTYFYAAYLSSLTGSKDKMMELIREIKAKGMEIHPPSVTNSRYSHTVEGNAIRLGLGAIKGVTFAFYQQLAIARENQQWSSMFDMAIALGADHFTEKTLIPLIKAGALDGFGETRAVLLASIDAAQSHALYIGDDALSEQFKFNSHPKYNPGGTMDRLTVLAFERDTLGFYLSEHPIEELKRNATDLIQPISSLLDLRPGAKVKCMGIILSIKRIRTKKGEAMAFLTLQDETEEVSCTVFPKLYAQISVHLNENQFVQLAGTIDYRNHAVQVIIDQMTPLSTHEKE</sequence>
<comment type="catalytic activity">
    <reaction evidence="9">
        <text>DNA(n) + a 2'-deoxyribonucleoside 5'-triphosphate = DNA(n+1) + diphosphate</text>
        <dbReference type="Rhea" id="RHEA:22508"/>
        <dbReference type="Rhea" id="RHEA-COMP:17339"/>
        <dbReference type="Rhea" id="RHEA-COMP:17340"/>
        <dbReference type="ChEBI" id="CHEBI:33019"/>
        <dbReference type="ChEBI" id="CHEBI:61560"/>
        <dbReference type="ChEBI" id="CHEBI:173112"/>
        <dbReference type="EC" id="2.7.7.7"/>
    </reaction>
</comment>
<dbReference type="AlphaFoldDB" id="A0A1T4XS24"/>
<dbReference type="Pfam" id="PF14579">
    <property type="entry name" value="HHH_6"/>
    <property type="match status" value="1"/>
</dbReference>
<evidence type="ECO:0000259" key="10">
    <source>
        <dbReference type="Pfam" id="PF01336"/>
    </source>
</evidence>
<keyword evidence="6" id="KW-0235">DNA replication</keyword>
<dbReference type="GO" id="GO:0008408">
    <property type="term" value="F:3'-5' exonuclease activity"/>
    <property type="evidence" value="ECO:0007669"/>
    <property type="project" value="InterPro"/>
</dbReference>
<dbReference type="Pfam" id="PF02811">
    <property type="entry name" value="PHP"/>
    <property type="match status" value="1"/>
</dbReference>
<dbReference type="Gene3D" id="2.40.50.140">
    <property type="entry name" value="Nucleic acid-binding proteins"/>
    <property type="match status" value="1"/>
</dbReference>
<dbReference type="GO" id="GO:0005737">
    <property type="term" value="C:cytoplasm"/>
    <property type="evidence" value="ECO:0007669"/>
    <property type="project" value="UniProtKB-SubCell"/>
</dbReference>
<dbReference type="InterPro" id="IPR029460">
    <property type="entry name" value="DNAPol_HHH"/>
</dbReference>
<feature type="domain" description="DNA polymerase helix-hairpin-helix motif" evidence="13">
    <location>
        <begin position="767"/>
        <end position="853"/>
    </location>
</feature>
<dbReference type="GO" id="GO:0003676">
    <property type="term" value="F:nucleic acid binding"/>
    <property type="evidence" value="ECO:0007669"/>
    <property type="project" value="InterPro"/>
</dbReference>
<feature type="domain" description="DNA polymerase III alpha subunit finger" evidence="14">
    <location>
        <begin position="531"/>
        <end position="694"/>
    </location>
</feature>
<dbReference type="InterPro" id="IPR012340">
    <property type="entry name" value="NA-bd_OB-fold"/>
</dbReference>
<dbReference type="CDD" id="cd04485">
    <property type="entry name" value="DnaE_OBF"/>
    <property type="match status" value="1"/>
</dbReference>
<evidence type="ECO:0000256" key="3">
    <source>
        <dbReference type="ARBA" id="ARBA00012417"/>
    </source>
</evidence>
<keyword evidence="7" id="KW-0239">DNA-directed DNA polymerase</keyword>
<dbReference type="EC" id="2.7.7.7" evidence="3"/>
<dbReference type="Gene3D" id="3.20.20.140">
    <property type="entry name" value="Metal-dependent hydrolases"/>
    <property type="match status" value="1"/>
</dbReference>
<evidence type="ECO:0000313" key="16">
    <source>
        <dbReference type="Proteomes" id="UP000190042"/>
    </source>
</evidence>
<evidence type="ECO:0000256" key="4">
    <source>
        <dbReference type="ARBA" id="ARBA00022679"/>
    </source>
</evidence>
<name>A0A1T4XS24_9BACL</name>
<evidence type="ECO:0000259" key="11">
    <source>
        <dbReference type="Pfam" id="PF02811"/>
    </source>
</evidence>
<accession>A0A1T4XS24</accession>
<feature type="domain" description="OB" evidence="10">
    <location>
        <begin position="940"/>
        <end position="1017"/>
    </location>
</feature>
<evidence type="ECO:0000259" key="14">
    <source>
        <dbReference type="Pfam" id="PF17657"/>
    </source>
</evidence>
<dbReference type="Pfam" id="PF07733">
    <property type="entry name" value="DNA_pol3_alpha"/>
    <property type="match status" value="1"/>
</dbReference>
<dbReference type="InterPro" id="IPR041931">
    <property type="entry name" value="DNA_pol3_alpha_thumb_dom"/>
</dbReference>
<evidence type="ECO:0000256" key="7">
    <source>
        <dbReference type="ARBA" id="ARBA00022932"/>
    </source>
</evidence>
<proteinExistence type="inferred from homology"/>
<dbReference type="Proteomes" id="UP000190042">
    <property type="component" value="Unassembled WGS sequence"/>
</dbReference>
<feature type="domain" description="PHP" evidence="11">
    <location>
        <begin position="14"/>
        <end position="141"/>
    </location>
</feature>
<dbReference type="GO" id="GO:0006260">
    <property type="term" value="P:DNA replication"/>
    <property type="evidence" value="ECO:0007669"/>
    <property type="project" value="UniProtKB-KW"/>
</dbReference>
<keyword evidence="5" id="KW-0548">Nucleotidyltransferase</keyword>
<comment type="function">
    <text evidence="8">DNA polymerase III is a complex, multichain enzyme responsible for most of the replicative synthesis in bacteria. This DNA polymerase also exhibits 3' to 5' exonuclease activity. The alpha chain is the DNA polymerase.</text>
</comment>
<dbReference type="InterPro" id="IPR040982">
    <property type="entry name" value="DNA_pol3_finger"/>
</dbReference>
<comment type="subcellular location">
    <subcellularLocation>
        <location evidence="1">Cytoplasm</location>
    </subcellularLocation>
</comment>
<dbReference type="PANTHER" id="PTHR32294">
    <property type="entry name" value="DNA POLYMERASE III SUBUNIT ALPHA"/>
    <property type="match status" value="1"/>
</dbReference>
<dbReference type="GO" id="GO:0003887">
    <property type="term" value="F:DNA-directed DNA polymerase activity"/>
    <property type="evidence" value="ECO:0007669"/>
    <property type="project" value="UniProtKB-KW"/>
</dbReference>
<dbReference type="NCBIfam" id="TIGR00594">
    <property type="entry name" value="polc"/>
    <property type="match status" value="1"/>
</dbReference>
<evidence type="ECO:0000256" key="5">
    <source>
        <dbReference type="ARBA" id="ARBA00022695"/>
    </source>
</evidence>
<evidence type="ECO:0000313" key="15">
    <source>
        <dbReference type="EMBL" id="SKA91851.1"/>
    </source>
</evidence>
<evidence type="ECO:0000256" key="9">
    <source>
        <dbReference type="ARBA" id="ARBA00049244"/>
    </source>
</evidence>
<dbReference type="InterPro" id="IPR004013">
    <property type="entry name" value="PHP_dom"/>
</dbReference>
<gene>
    <name evidence="15" type="ORF">SAMN04244570_1207</name>
</gene>